<evidence type="ECO:0000256" key="1">
    <source>
        <dbReference type="ARBA" id="ARBA00022723"/>
    </source>
</evidence>
<dbReference type="GO" id="GO:0016491">
    <property type="term" value="F:oxidoreductase activity"/>
    <property type="evidence" value="ECO:0007669"/>
    <property type="project" value="InterPro"/>
</dbReference>
<keyword evidence="6" id="KW-1185">Reference proteome</keyword>
<dbReference type="SUPFAM" id="SSF51971">
    <property type="entry name" value="Nucleotide-binding domain"/>
    <property type="match status" value="1"/>
</dbReference>
<dbReference type="PRINTS" id="PR00419">
    <property type="entry name" value="ADXRDTASE"/>
</dbReference>
<evidence type="ECO:0000256" key="3">
    <source>
        <dbReference type="ARBA" id="ARBA00023014"/>
    </source>
</evidence>
<dbReference type="InterPro" id="IPR028261">
    <property type="entry name" value="DPD_II"/>
</dbReference>
<dbReference type="SUPFAM" id="SSF51905">
    <property type="entry name" value="FAD/NAD(P)-binding domain"/>
    <property type="match status" value="1"/>
</dbReference>
<protein>
    <recommendedName>
        <fullName evidence="4">4Fe-4S ferredoxin-type domain-containing protein</fullName>
    </recommendedName>
</protein>
<proteinExistence type="predicted"/>
<dbReference type="InterPro" id="IPR036188">
    <property type="entry name" value="FAD/NAD-bd_sf"/>
</dbReference>
<dbReference type="EMBL" id="BSDR01000001">
    <property type="protein sequence ID" value="GLI32843.1"/>
    <property type="molecule type" value="Genomic_DNA"/>
</dbReference>
<dbReference type="Pfam" id="PF07992">
    <property type="entry name" value="Pyr_redox_2"/>
    <property type="match status" value="1"/>
</dbReference>
<keyword evidence="3" id="KW-0411">Iron-sulfur</keyword>
<evidence type="ECO:0000313" key="6">
    <source>
        <dbReference type="Proteomes" id="UP001144372"/>
    </source>
</evidence>
<gene>
    <name evidence="5" type="ORF">DAMNIGENAA_02760</name>
</gene>
<dbReference type="PROSITE" id="PS00198">
    <property type="entry name" value="4FE4S_FER_1"/>
    <property type="match status" value="1"/>
</dbReference>
<dbReference type="GO" id="GO:0046872">
    <property type="term" value="F:metal ion binding"/>
    <property type="evidence" value="ECO:0007669"/>
    <property type="project" value="UniProtKB-KW"/>
</dbReference>
<name>A0A9W6D1D0_9BACT</name>
<evidence type="ECO:0000313" key="5">
    <source>
        <dbReference type="EMBL" id="GLI32843.1"/>
    </source>
</evidence>
<evidence type="ECO:0000256" key="2">
    <source>
        <dbReference type="ARBA" id="ARBA00023004"/>
    </source>
</evidence>
<dbReference type="InterPro" id="IPR009051">
    <property type="entry name" value="Helical_ferredxn"/>
</dbReference>
<evidence type="ECO:0000259" key="4">
    <source>
        <dbReference type="PROSITE" id="PS51379"/>
    </source>
</evidence>
<dbReference type="PROSITE" id="PS51379">
    <property type="entry name" value="4FE4S_FER_2"/>
    <property type="match status" value="1"/>
</dbReference>
<dbReference type="Pfam" id="PF00037">
    <property type="entry name" value="Fer4"/>
    <property type="match status" value="1"/>
</dbReference>
<comment type="caution">
    <text evidence="5">The sequence shown here is derived from an EMBL/GenBank/DDBJ whole genome shotgun (WGS) entry which is preliminary data.</text>
</comment>
<sequence length="551" mass="60742">MIIFGGDPAGVATALEQAEAGMQVTLIESLPGLGGERIPQTRIISGENDFVDPNLEAVMRHPNIRVIDSAEVQRTEANNGNFRLKIKRRTPRVDREKCDDCKACIKVCPINMYDDFNEGVGFRTAIDFFNPKTGQYNIFKEDMPICQATCPANLDIRSYVGLIADGKYAESLAKIRERLPFALSIGRVCPHPCESACNRGYMDEPISICTLKRFVADWEMKEGIKAPVEVPDEFHKEKVAIIGAGPAGLTCGYFLAKAGYKSVCFEALPEPGGMFRYGIPEYRLPTPTLMREIDWICSHGIELRCNTRVGKDISFEDIQKQFDAVFLGVGAHKGMKLQIKGEDMEGVIDGVDFLRDANMGNPINAKGKVIIIGGGNVAMDAARVSWREGFDEVHVLYRRTKKEMPASPWEIEAAEHEGIKFQYLVAPIEVVGENGRMTGLKCLRMQLGEPDASGRRRPVPIEGSEFVVEAETLIPAIGQRPDLAFVPENSGLDITRWNTFAVNRANYMTNVPGIFSAGDVETGPDIAIRACAGGRKAAEGIVRYIEAKRGK</sequence>
<reference evidence="5" key="1">
    <citation type="submission" date="2022-12" db="EMBL/GenBank/DDBJ databases">
        <title>Reference genome sequencing for broad-spectrum identification of bacterial and archaeal isolates by mass spectrometry.</title>
        <authorList>
            <person name="Sekiguchi Y."/>
            <person name="Tourlousse D.M."/>
        </authorList>
    </citation>
    <scope>NUCLEOTIDE SEQUENCE</scope>
    <source>
        <strain evidence="5">ASRB1</strain>
    </source>
</reference>
<dbReference type="InterPro" id="IPR017896">
    <property type="entry name" value="4Fe4S_Fe-S-bd"/>
</dbReference>
<dbReference type="AlphaFoldDB" id="A0A9W6D1D0"/>
<dbReference type="InterPro" id="IPR017900">
    <property type="entry name" value="4Fe4S_Fe_S_CS"/>
</dbReference>
<accession>A0A9W6D1D0</accession>
<dbReference type="PANTHER" id="PTHR42783">
    <property type="entry name" value="GLUTAMATE SYNTHASE [NADPH] SMALL CHAIN"/>
    <property type="match status" value="1"/>
</dbReference>
<feature type="domain" description="4Fe-4S ferredoxin-type" evidence="4">
    <location>
        <begin position="89"/>
        <end position="119"/>
    </location>
</feature>
<dbReference type="Gene3D" id="1.10.1060.10">
    <property type="entry name" value="Alpha-helical ferredoxin"/>
    <property type="match status" value="1"/>
</dbReference>
<dbReference type="Proteomes" id="UP001144372">
    <property type="component" value="Unassembled WGS sequence"/>
</dbReference>
<keyword evidence="1" id="KW-0479">Metal-binding</keyword>
<organism evidence="5 6">
    <name type="scientific">Desulforhabdus amnigena</name>
    <dbReference type="NCBI Taxonomy" id="40218"/>
    <lineage>
        <taxon>Bacteria</taxon>
        <taxon>Pseudomonadati</taxon>
        <taxon>Thermodesulfobacteriota</taxon>
        <taxon>Syntrophobacteria</taxon>
        <taxon>Syntrophobacterales</taxon>
        <taxon>Syntrophobacteraceae</taxon>
        <taxon>Desulforhabdus</taxon>
    </lineage>
</organism>
<dbReference type="Gene3D" id="3.50.50.60">
    <property type="entry name" value="FAD/NAD(P)-binding domain"/>
    <property type="match status" value="3"/>
</dbReference>
<dbReference type="Pfam" id="PF14691">
    <property type="entry name" value="Fer4_20"/>
    <property type="match status" value="1"/>
</dbReference>
<dbReference type="PANTHER" id="PTHR42783:SF3">
    <property type="entry name" value="GLUTAMATE SYNTHASE [NADPH] SMALL CHAIN-RELATED"/>
    <property type="match status" value="1"/>
</dbReference>
<dbReference type="GO" id="GO:0051536">
    <property type="term" value="F:iron-sulfur cluster binding"/>
    <property type="evidence" value="ECO:0007669"/>
    <property type="project" value="UniProtKB-KW"/>
</dbReference>
<dbReference type="InterPro" id="IPR023753">
    <property type="entry name" value="FAD/NAD-binding_dom"/>
</dbReference>
<keyword evidence="2" id="KW-0408">Iron</keyword>
<dbReference type="SUPFAM" id="SSF46548">
    <property type="entry name" value="alpha-helical ferredoxin"/>
    <property type="match status" value="2"/>
</dbReference>